<dbReference type="InterPro" id="IPR003732">
    <property type="entry name" value="Daa-tRNA_deacyls_DTD"/>
</dbReference>
<dbReference type="EMBL" id="KK852777">
    <property type="protein sequence ID" value="KDR16783.1"/>
    <property type="molecule type" value="Genomic_DNA"/>
</dbReference>
<dbReference type="OMA" id="VFGADMK"/>
<evidence type="ECO:0000256" key="4">
    <source>
        <dbReference type="ARBA" id="ARBA00048018"/>
    </source>
</evidence>
<evidence type="ECO:0000256" key="3">
    <source>
        <dbReference type="ARBA" id="ARBA00047676"/>
    </source>
</evidence>
<organism evidence="6 7">
    <name type="scientific">Zootermopsis nevadensis</name>
    <name type="common">Dampwood termite</name>
    <dbReference type="NCBI Taxonomy" id="136037"/>
    <lineage>
        <taxon>Eukaryota</taxon>
        <taxon>Metazoa</taxon>
        <taxon>Ecdysozoa</taxon>
        <taxon>Arthropoda</taxon>
        <taxon>Hexapoda</taxon>
        <taxon>Insecta</taxon>
        <taxon>Pterygota</taxon>
        <taxon>Neoptera</taxon>
        <taxon>Polyneoptera</taxon>
        <taxon>Dictyoptera</taxon>
        <taxon>Blattodea</taxon>
        <taxon>Blattoidea</taxon>
        <taxon>Termitoidae</taxon>
        <taxon>Termopsidae</taxon>
        <taxon>Zootermopsis</taxon>
    </lineage>
</organism>
<dbReference type="EC" id="3.1.1.96" evidence="2 5"/>
<keyword evidence="5" id="KW-0820">tRNA-binding</keyword>
<dbReference type="GO" id="GO:0005737">
    <property type="term" value="C:cytoplasm"/>
    <property type="evidence" value="ECO:0007669"/>
    <property type="project" value="UniProtKB-SubCell"/>
</dbReference>
<dbReference type="InterPro" id="IPR023509">
    <property type="entry name" value="DTD-like_sf"/>
</dbReference>
<keyword evidence="7" id="KW-1185">Reference proteome</keyword>
<dbReference type="InParanoid" id="A0A067RDC5"/>
<dbReference type="FunFam" id="3.50.80.10:FF:000001">
    <property type="entry name" value="D-aminoacyl-tRNA deacylase"/>
    <property type="match status" value="1"/>
</dbReference>
<keyword evidence="5" id="KW-0963">Cytoplasm</keyword>
<comment type="subcellular location">
    <subcellularLocation>
        <location evidence="5">Cytoplasm</location>
    </subcellularLocation>
</comment>
<dbReference type="Proteomes" id="UP000027135">
    <property type="component" value="Unassembled WGS sequence"/>
</dbReference>
<evidence type="ECO:0000256" key="1">
    <source>
        <dbReference type="ARBA" id="ARBA00009673"/>
    </source>
</evidence>
<dbReference type="GO" id="GO:0051500">
    <property type="term" value="F:D-tyrosyl-tRNA(Tyr) deacylase activity"/>
    <property type="evidence" value="ECO:0007669"/>
    <property type="project" value="TreeGrafter"/>
</dbReference>
<dbReference type="Pfam" id="PF02580">
    <property type="entry name" value="Tyr_Deacylase"/>
    <property type="match status" value="1"/>
</dbReference>
<dbReference type="NCBIfam" id="TIGR00256">
    <property type="entry name" value="D-aminoacyl-tRNA deacylase"/>
    <property type="match status" value="1"/>
</dbReference>
<keyword evidence="5" id="KW-0378">Hydrolase</keyword>
<dbReference type="AlphaFoldDB" id="A0A067RDC5"/>
<dbReference type="eggNOG" id="KOG3323">
    <property type="taxonomic scope" value="Eukaryota"/>
</dbReference>
<dbReference type="SUPFAM" id="SSF69500">
    <property type="entry name" value="DTD-like"/>
    <property type="match status" value="1"/>
</dbReference>
<dbReference type="GO" id="GO:0106026">
    <property type="term" value="F:Gly-tRNA(Ala) deacylase activity"/>
    <property type="evidence" value="ECO:0007669"/>
    <property type="project" value="RHEA"/>
</dbReference>
<accession>A0A067RDC5</accession>
<comment type="catalytic activity">
    <reaction evidence="3">
        <text>glycyl-tRNA(Ala) + H2O = tRNA(Ala) + glycine + H(+)</text>
        <dbReference type="Rhea" id="RHEA:53744"/>
        <dbReference type="Rhea" id="RHEA-COMP:9657"/>
        <dbReference type="Rhea" id="RHEA-COMP:13640"/>
        <dbReference type="ChEBI" id="CHEBI:15377"/>
        <dbReference type="ChEBI" id="CHEBI:15378"/>
        <dbReference type="ChEBI" id="CHEBI:57305"/>
        <dbReference type="ChEBI" id="CHEBI:78442"/>
        <dbReference type="ChEBI" id="CHEBI:78522"/>
        <dbReference type="EC" id="3.1.1.96"/>
    </reaction>
</comment>
<evidence type="ECO:0000313" key="6">
    <source>
        <dbReference type="EMBL" id="KDR16783.1"/>
    </source>
</evidence>
<gene>
    <name evidence="6" type="ORF">L798_09312</name>
</gene>
<dbReference type="PANTHER" id="PTHR10472">
    <property type="entry name" value="D-TYROSYL-TRNA TYR DEACYLASE"/>
    <property type="match status" value="1"/>
</dbReference>
<evidence type="ECO:0000256" key="5">
    <source>
        <dbReference type="RuleBase" id="RU003470"/>
    </source>
</evidence>
<sequence length="124" mass="14155">MKAVVQRVIKANVTVEGEVISSIGKGLCVLIGISKDDTKKDMEYIARKLLSIRLFENDQGKKWHLSVKDKGYEILCISQFTLYHVLKGNKLDFHNAMAAEKSEAYYKEFLDLIRVQYQADLIKG</sequence>
<evidence type="ECO:0000313" key="7">
    <source>
        <dbReference type="Proteomes" id="UP000027135"/>
    </source>
</evidence>
<dbReference type="GO" id="GO:0000049">
    <property type="term" value="F:tRNA binding"/>
    <property type="evidence" value="ECO:0007669"/>
    <property type="project" value="UniProtKB-KW"/>
</dbReference>
<comment type="similarity">
    <text evidence="1 5">Belongs to the DTD family.</text>
</comment>
<dbReference type="Gene3D" id="3.50.80.10">
    <property type="entry name" value="D-tyrosyl-tRNA(Tyr) deacylase"/>
    <property type="match status" value="1"/>
</dbReference>
<comment type="catalytic activity">
    <reaction evidence="4">
        <text>a D-aminoacyl-tRNA + H2O = a tRNA + a D-alpha-amino acid + H(+)</text>
        <dbReference type="Rhea" id="RHEA:13953"/>
        <dbReference type="Rhea" id="RHEA-COMP:10123"/>
        <dbReference type="Rhea" id="RHEA-COMP:10124"/>
        <dbReference type="ChEBI" id="CHEBI:15377"/>
        <dbReference type="ChEBI" id="CHEBI:15378"/>
        <dbReference type="ChEBI" id="CHEBI:59871"/>
        <dbReference type="ChEBI" id="CHEBI:78442"/>
        <dbReference type="ChEBI" id="CHEBI:79333"/>
        <dbReference type="EC" id="3.1.1.96"/>
    </reaction>
</comment>
<proteinExistence type="inferred from homology"/>
<evidence type="ECO:0000256" key="2">
    <source>
        <dbReference type="ARBA" id="ARBA00013056"/>
    </source>
</evidence>
<dbReference type="STRING" id="136037.A0A067RDC5"/>
<protein>
    <recommendedName>
        <fullName evidence="2 5">D-aminoacyl-tRNA deacylase</fullName>
        <ecNumber evidence="2 5">3.1.1.96</ecNumber>
    </recommendedName>
</protein>
<dbReference type="FunCoup" id="A0A067RDC5">
    <property type="interactions" value="495"/>
</dbReference>
<keyword evidence="5" id="KW-0694">RNA-binding</keyword>
<dbReference type="PANTHER" id="PTHR10472:SF5">
    <property type="entry name" value="D-AMINOACYL-TRNA DEACYLASE 1"/>
    <property type="match status" value="1"/>
</dbReference>
<reference evidence="6 7" key="1">
    <citation type="journal article" date="2014" name="Nat. Commun.">
        <title>Molecular traces of alternative social organization in a termite genome.</title>
        <authorList>
            <person name="Terrapon N."/>
            <person name="Li C."/>
            <person name="Robertson H.M."/>
            <person name="Ji L."/>
            <person name="Meng X."/>
            <person name="Booth W."/>
            <person name="Chen Z."/>
            <person name="Childers C.P."/>
            <person name="Glastad K.M."/>
            <person name="Gokhale K."/>
            <person name="Gowin J."/>
            <person name="Gronenberg W."/>
            <person name="Hermansen R.A."/>
            <person name="Hu H."/>
            <person name="Hunt B.G."/>
            <person name="Huylmans A.K."/>
            <person name="Khalil S.M."/>
            <person name="Mitchell R.D."/>
            <person name="Munoz-Torres M.C."/>
            <person name="Mustard J.A."/>
            <person name="Pan H."/>
            <person name="Reese J.T."/>
            <person name="Scharf M.E."/>
            <person name="Sun F."/>
            <person name="Vogel H."/>
            <person name="Xiao J."/>
            <person name="Yang W."/>
            <person name="Yang Z."/>
            <person name="Yang Z."/>
            <person name="Zhou J."/>
            <person name="Zhu J."/>
            <person name="Brent C.S."/>
            <person name="Elsik C.G."/>
            <person name="Goodisman M.A."/>
            <person name="Liberles D.A."/>
            <person name="Roe R.M."/>
            <person name="Vargo E.L."/>
            <person name="Vilcinskas A."/>
            <person name="Wang J."/>
            <person name="Bornberg-Bauer E."/>
            <person name="Korb J."/>
            <person name="Zhang G."/>
            <person name="Liebig J."/>
        </authorList>
    </citation>
    <scope>NUCLEOTIDE SEQUENCE [LARGE SCALE GENOMIC DNA]</scope>
    <source>
        <tissue evidence="6">Whole organism</tissue>
    </source>
</reference>
<name>A0A067RDC5_ZOONE</name>